<name>X1HJX8_9ZZZZ</name>
<keyword evidence="9" id="KW-0862">Zinc</keyword>
<evidence type="ECO:0000256" key="8">
    <source>
        <dbReference type="ARBA" id="ARBA00022771"/>
    </source>
</evidence>
<dbReference type="InterPro" id="IPR027417">
    <property type="entry name" value="P-loop_NTPase"/>
</dbReference>
<evidence type="ECO:0000256" key="9">
    <source>
        <dbReference type="ARBA" id="ARBA00022833"/>
    </source>
</evidence>
<evidence type="ECO:0000256" key="7">
    <source>
        <dbReference type="ARBA" id="ARBA00022769"/>
    </source>
</evidence>
<dbReference type="GO" id="GO:0004518">
    <property type="term" value="F:nuclease activity"/>
    <property type="evidence" value="ECO:0007669"/>
    <property type="project" value="UniProtKB-KW"/>
</dbReference>
<feature type="non-terminal residue" evidence="15">
    <location>
        <position position="263"/>
    </location>
</feature>
<comment type="caution">
    <text evidence="15">The sequence shown here is derived from an EMBL/GenBank/DDBJ whole genome shotgun (WGS) entry which is preliminary data.</text>
</comment>
<dbReference type="InterPro" id="IPR041552">
    <property type="entry name" value="UvrA_DNA-bd"/>
</dbReference>
<evidence type="ECO:0000256" key="12">
    <source>
        <dbReference type="ARBA" id="ARBA00023125"/>
    </source>
</evidence>
<evidence type="ECO:0000313" key="15">
    <source>
        <dbReference type="EMBL" id="GAH69792.1"/>
    </source>
</evidence>
<dbReference type="AlphaFoldDB" id="X1HJX8"/>
<keyword evidence="8" id="KW-0863">Zinc-finger</keyword>
<dbReference type="GO" id="GO:0003677">
    <property type="term" value="F:DNA binding"/>
    <property type="evidence" value="ECO:0007669"/>
    <property type="project" value="UniProtKB-KW"/>
</dbReference>
<proteinExistence type="predicted"/>
<evidence type="ECO:0000256" key="4">
    <source>
        <dbReference type="ARBA" id="ARBA00022737"/>
    </source>
</evidence>
<evidence type="ECO:0000256" key="11">
    <source>
        <dbReference type="ARBA" id="ARBA00022881"/>
    </source>
</evidence>
<protein>
    <recommendedName>
        <fullName evidence="14">UvrA DNA-binding domain-containing protein</fullName>
    </recommendedName>
</protein>
<organism evidence="15">
    <name type="scientific">marine sediment metagenome</name>
    <dbReference type="NCBI Taxonomy" id="412755"/>
    <lineage>
        <taxon>unclassified sequences</taxon>
        <taxon>metagenomes</taxon>
        <taxon>ecological metagenomes</taxon>
    </lineage>
</organism>
<sequence>CPLCHGFGDLAVLDEDKIIPDRNKSLREGAVEPWTKPASYRKKRKLIDEAEKRGIPTDVPFKDFKEEWKRFVFEGEGKYKGVEGFFKRLQRKKYKVQVRVFLSRYRKYVPCPTCRQMRLNPHALSVKIQGLSIGQVVHLTVQEVYEFFQGLKLSPFQKQVAEKLLDEIQSRLKFLLEVGLDYITLDRMTFTLSGGEAQRINLAAALSTSLVGTLFVLDEPSIGLHARDNHRLVEILKSLKALGNTVMVVEHDPEIIKSGEHLI</sequence>
<evidence type="ECO:0000256" key="6">
    <source>
        <dbReference type="ARBA" id="ARBA00022763"/>
    </source>
</evidence>
<dbReference type="Gene3D" id="1.20.1580.10">
    <property type="entry name" value="ABC transporter ATPase like domain"/>
    <property type="match status" value="1"/>
</dbReference>
<dbReference type="GO" id="GO:0008270">
    <property type="term" value="F:zinc ion binding"/>
    <property type="evidence" value="ECO:0007669"/>
    <property type="project" value="UniProtKB-KW"/>
</dbReference>
<keyword evidence="3" id="KW-0479">Metal-binding</keyword>
<dbReference type="EMBL" id="BARU01031011">
    <property type="protein sequence ID" value="GAH69792.1"/>
    <property type="molecule type" value="Genomic_DNA"/>
</dbReference>
<keyword evidence="10" id="KW-0067">ATP-binding</keyword>
<comment type="subcellular location">
    <subcellularLocation>
        <location evidence="1">Cytoplasm</location>
    </subcellularLocation>
</comment>
<evidence type="ECO:0000256" key="3">
    <source>
        <dbReference type="ARBA" id="ARBA00022723"/>
    </source>
</evidence>
<dbReference type="GO" id="GO:0005737">
    <property type="term" value="C:cytoplasm"/>
    <property type="evidence" value="ECO:0007669"/>
    <property type="project" value="UniProtKB-SubCell"/>
</dbReference>
<evidence type="ECO:0000256" key="5">
    <source>
        <dbReference type="ARBA" id="ARBA00022741"/>
    </source>
</evidence>
<feature type="non-terminal residue" evidence="15">
    <location>
        <position position="1"/>
    </location>
</feature>
<dbReference type="GO" id="GO:0006281">
    <property type="term" value="P:DNA repair"/>
    <property type="evidence" value="ECO:0007669"/>
    <property type="project" value="UniProtKB-KW"/>
</dbReference>
<dbReference type="SUPFAM" id="SSF52540">
    <property type="entry name" value="P-loop containing nucleoside triphosphate hydrolases"/>
    <property type="match status" value="1"/>
</dbReference>
<feature type="domain" description="UvrA DNA-binding" evidence="14">
    <location>
        <begin position="14"/>
        <end position="87"/>
    </location>
</feature>
<dbReference type="GO" id="GO:0005524">
    <property type="term" value="F:ATP binding"/>
    <property type="evidence" value="ECO:0007669"/>
    <property type="project" value="UniProtKB-KW"/>
</dbReference>
<keyword evidence="2" id="KW-0963">Cytoplasm</keyword>
<evidence type="ECO:0000256" key="2">
    <source>
        <dbReference type="ARBA" id="ARBA00022490"/>
    </source>
</evidence>
<dbReference type="PANTHER" id="PTHR43152:SF3">
    <property type="entry name" value="UVRABC SYSTEM PROTEIN A"/>
    <property type="match status" value="1"/>
</dbReference>
<dbReference type="Gene3D" id="3.40.50.300">
    <property type="entry name" value="P-loop containing nucleotide triphosphate hydrolases"/>
    <property type="match status" value="1"/>
</dbReference>
<keyword evidence="5" id="KW-0547">Nucleotide-binding</keyword>
<reference evidence="15" key="1">
    <citation type="journal article" date="2014" name="Front. Microbiol.">
        <title>High frequency of phylogenetically diverse reductive dehalogenase-homologous genes in deep subseafloor sedimentary metagenomes.</title>
        <authorList>
            <person name="Kawai M."/>
            <person name="Futagami T."/>
            <person name="Toyoda A."/>
            <person name="Takaki Y."/>
            <person name="Nishi S."/>
            <person name="Hori S."/>
            <person name="Arai W."/>
            <person name="Tsubouchi T."/>
            <person name="Morono Y."/>
            <person name="Uchiyama I."/>
            <person name="Ito T."/>
            <person name="Fujiyama A."/>
            <person name="Inagaki F."/>
            <person name="Takami H."/>
        </authorList>
    </citation>
    <scope>NUCLEOTIDE SEQUENCE</scope>
    <source>
        <strain evidence="15">Expedition CK06-06</strain>
    </source>
</reference>
<dbReference type="Pfam" id="PF17755">
    <property type="entry name" value="UvrA_DNA-bind"/>
    <property type="match status" value="1"/>
</dbReference>
<dbReference type="PANTHER" id="PTHR43152">
    <property type="entry name" value="UVRABC SYSTEM PROTEIN A"/>
    <property type="match status" value="1"/>
</dbReference>
<keyword evidence="4" id="KW-0677">Repeat</keyword>
<accession>X1HJX8</accession>
<dbReference type="Gene3D" id="1.10.8.280">
    <property type="entry name" value="ABC transporter ATPase domain-like"/>
    <property type="match status" value="1"/>
</dbReference>
<keyword evidence="6" id="KW-0227">DNA damage</keyword>
<keyword evidence="7" id="KW-0228">DNA excision</keyword>
<evidence type="ECO:0000259" key="14">
    <source>
        <dbReference type="Pfam" id="PF17755"/>
    </source>
</evidence>
<keyword evidence="12" id="KW-0238">DNA-binding</keyword>
<evidence type="ECO:0000256" key="1">
    <source>
        <dbReference type="ARBA" id="ARBA00004496"/>
    </source>
</evidence>
<keyword evidence="11" id="KW-0267">Excision nuclease</keyword>
<gene>
    <name evidence="15" type="ORF">S03H2_49109</name>
</gene>
<keyword evidence="13" id="KW-0234">DNA repair</keyword>
<evidence type="ECO:0000256" key="13">
    <source>
        <dbReference type="ARBA" id="ARBA00023204"/>
    </source>
</evidence>
<evidence type="ECO:0000256" key="10">
    <source>
        <dbReference type="ARBA" id="ARBA00022840"/>
    </source>
</evidence>